<dbReference type="OrthoDB" id="1082760at2"/>
<dbReference type="AlphaFoldDB" id="A0A2N9QRE2"/>
<evidence type="ECO:0000313" key="1">
    <source>
        <dbReference type="EMBL" id="SNS12667.1"/>
    </source>
</evidence>
<gene>
    <name evidence="1" type="ORF">SAMN06265364_1464</name>
</gene>
<reference evidence="1 2" key="1">
    <citation type="submission" date="2017-06" db="EMBL/GenBank/DDBJ databases">
        <authorList>
            <person name="Varghese N."/>
            <person name="Submissions S."/>
        </authorList>
    </citation>
    <scope>NUCLEOTIDE SEQUENCE [LARGE SCALE GENOMIC DNA]</scope>
    <source>
        <strain evidence="1 2">DSM 26989</strain>
    </source>
</reference>
<dbReference type="KEGG" id="pje:CRM71_13415"/>
<organism evidence="1 2">
    <name type="scientific">Prevotella jejuni</name>
    <dbReference type="NCBI Taxonomy" id="1177574"/>
    <lineage>
        <taxon>Bacteria</taxon>
        <taxon>Pseudomonadati</taxon>
        <taxon>Bacteroidota</taxon>
        <taxon>Bacteroidia</taxon>
        <taxon>Bacteroidales</taxon>
        <taxon>Prevotellaceae</taxon>
        <taxon>Prevotella</taxon>
    </lineage>
</organism>
<keyword evidence="2" id="KW-1185">Reference proteome</keyword>
<dbReference type="GeneID" id="94030334"/>
<sequence length="228" mass="24613">MKLGTFSVSSKAGEVLNWSMGLYLAFSGLSFIDNWTSAPNEGQGVITQAFATFQSSSMIQVIEAVALLATELTMLEVFRRCLSRNKHFTAQLAVIVVMVLTFLIAAASNLPMFLCTPEELSNGISGVALSKFSMFSNACGLVLFVTNLILCIQLMVKYAGRIRLYGASLIGCDVAISLANMVYGYIYNNVGGVTMDQITTYGTIVSILSFVLGLAPYCLLRRTMVAAD</sequence>
<name>A0A2N9QRE2_9BACT</name>
<dbReference type="Proteomes" id="UP000198427">
    <property type="component" value="Unassembled WGS sequence"/>
</dbReference>
<protein>
    <submittedName>
        <fullName evidence="1">Uncharacterized protein</fullName>
    </submittedName>
</protein>
<evidence type="ECO:0000313" key="2">
    <source>
        <dbReference type="Proteomes" id="UP000198427"/>
    </source>
</evidence>
<proteinExistence type="predicted"/>
<dbReference type="EMBL" id="FZNZ01000046">
    <property type="protein sequence ID" value="SNS12667.1"/>
    <property type="molecule type" value="Genomic_DNA"/>
</dbReference>
<comment type="caution">
    <text evidence="1">The sequence shown here is derived from an EMBL/GenBank/DDBJ whole genome shotgun (WGS) entry which is preliminary data.</text>
</comment>
<accession>A0A2N9QRE2</accession>
<dbReference type="RefSeq" id="WP_089367177.1">
    <property type="nucleotide sequence ID" value="NZ_CP023864.1"/>
</dbReference>